<dbReference type="Pfam" id="PF13949">
    <property type="entry name" value="ALIX_LYPXL_bnd"/>
    <property type="match status" value="1"/>
</dbReference>
<dbReference type="PANTHER" id="PTHR23030">
    <property type="entry name" value="PCD6 INTERACTING PROTEIN-RELATED"/>
    <property type="match status" value="1"/>
</dbReference>
<evidence type="ECO:0000313" key="5">
    <source>
        <dbReference type="EMBL" id="KAJ3744323.1"/>
    </source>
</evidence>
<dbReference type="CDD" id="cd09241">
    <property type="entry name" value="BRO1_ScRim20-like"/>
    <property type="match status" value="1"/>
</dbReference>
<keyword evidence="6" id="KW-1185">Reference proteome</keyword>
<feature type="compositionally biased region" description="Acidic residues" evidence="3">
    <location>
        <begin position="765"/>
        <end position="778"/>
    </location>
</feature>
<gene>
    <name evidence="5" type="ORF">DFH05DRAFT_1535586</name>
</gene>
<feature type="coiled-coil region" evidence="2">
    <location>
        <begin position="298"/>
        <end position="325"/>
    </location>
</feature>
<dbReference type="Proteomes" id="UP001142393">
    <property type="component" value="Unassembled WGS sequence"/>
</dbReference>
<dbReference type="InterPro" id="IPR004328">
    <property type="entry name" value="BRO1_dom"/>
</dbReference>
<feature type="region of interest" description="Disordered" evidence="3">
    <location>
        <begin position="742"/>
        <end position="836"/>
    </location>
</feature>
<dbReference type="PANTHER" id="PTHR23030:SF39">
    <property type="entry name" value="PROGRAMMED CELL DEATH 6-INTERACTING PROTEIN"/>
    <property type="match status" value="1"/>
</dbReference>
<proteinExistence type="inferred from homology"/>
<evidence type="ECO:0000256" key="1">
    <source>
        <dbReference type="ARBA" id="ARBA00038154"/>
    </source>
</evidence>
<protein>
    <submittedName>
        <fullName evidence="5">BRO1-like domain-containing protein</fullName>
    </submittedName>
</protein>
<feature type="compositionally biased region" description="Polar residues" evidence="3">
    <location>
        <begin position="742"/>
        <end position="756"/>
    </location>
</feature>
<dbReference type="Gene3D" id="1.25.40.280">
    <property type="entry name" value="alix/aip1 like domains"/>
    <property type="match status" value="1"/>
</dbReference>
<keyword evidence="2" id="KW-0175">Coiled coil</keyword>
<evidence type="ECO:0000313" key="6">
    <source>
        <dbReference type="Proteomes" id="UP001142393"/>
    </source>
</evidence>
<reference evidence="5 6" key="1">
    <citation type="journal article" date="2023" name="Proc. Natl. Acad. Sci. U.S.A.">
        <title>A global phylogenomic analysis of the shiitake genus Lentinula.</title>
        <authorList>
            <person name="Sierra-Patev S."/>
            <person name="Min B."/>
            <person name="Naranjo-Ortiz M."/>
            <person name="Looney B."/>
            <person name="Konkel Z."/>
            <person name="Slot J.C."/>
            <person name="Sakamoto Y."/>
            <person name="Steenwyk J.L."/>
            <person name="Rokas A."/>
            <person name="Carro J."/>
            <person name="Camarero S."/>
            <person name="Ferreira P."/>
            <person name="Molpeceres G."/>
            <person name="Ruiz-Duenas F.J."/>
            <person name="Serrano A."/>
            <person name="Henrissat B."/>
            <person name="Drula E."/>
            <person name="Hughes K.W."/>
            <person name="Mata J.L."/>
            <person name="Ishikawa N.K."/>
            <person name="Vargas-Isla R."/>
            <person name="Ushijima S."/>
            <person name="Smith C.A."/>
            <person name="Donoghue J."/>
            <person name="Ahrendt S."/>
            <person name="Andreopoulos W."/>
            <person name="He G."/>
            <person name="LaButti K."/>
            <person name="Lipzen A."/>
            <person name="Ng V."/>
            <person name="Riley R."/>
            <person name="Sandor L."/>
            <person name="Barry K."/>
            <person name="Martinez A.T."/>
            <person name="Xiao Y."/>
            <person name="Gibbons J.G."/>
            <person name="Terashima K."/>
            <person name="Grigoriev I.V."/>
            <person name="Hibbett D."/>
        </authorList>
    </citation>
    <scope>NUCLEOTIDE SEQUENCE [LARGE SCALE GENOMIC DNA]</scope>
    <source>
        <strain evidence="5 6">TFB7810</strain>
    </source>
</reference>
<comment type="caution">
    <text evidence="5">The sequence shown here is derived from an EMBL/GenBank/DDBJ whole genome shotgun (WGS) entry which is preliminary data.</text>
</comment>
<dbReference type="InterPro" id="IPR038499">
    <property type="entry name" value="BRO1_sf"/>
</dbReference>
<dbReference type="AlphaFoldDB" id="A0A9W8P030"/>
<dbReference type="Gene3D" id="1.20.120.560">
    <property type="entry name" value="alix/aip1 in complex with the ypdl late domain"/>
    <property type="match status" value="1"/>
</dbReference>
<dbReference type="SMART" id="SM01041">
    <property type="entry name" value="BRO1"/>
    <property type="match status" value="1"/>
</dbReference>
<feature type="region of interest" description="Disordered" evidence="3">
    <location>
        <begin position="472"/>
        <end position="491"/>
    </location>
</feature>
<dbReference type="EMBL" id="JANVFU010000007">
    <property type="protein sequence ID" value="KAJ3744323.1"/>
    <property type="molecule type" value="Genomic_DNA"/>
</dbReference>
<accession>A0A9W8P030</accession>
<feature type="compositionally biased region" description="Polar residues" evidence="3">
    <location>
        <begin position="545"/>
        <end position="557"/>
    </location>
</feature>
<evidence type="ECO:0000259" key="4">
    <source>
        <dbReference type="PROSITE" id="PS51180"/>
    </source>
</evidence>
<dbReference type="PROSITE" id="PS51180">
    <property type="entry name" value="BRO1"/>
    <property type="match status" value="1"/>
</dbReference>
<comment type="similarity">
    <text evidence="1">Belongs to the palA/RIM20 family.</text>
</comment>
<dbReference type="Pfam" id="PF03097">
    <property type="entry name" value="BRO1"/>
    <property type="match status" value="1"/>
</dbReference>
<evidence type="ECO:0000256" key="2">
    <source>
        <dbReference type="SAM" id="Coils"/>
    </source>
</evidence>
<feature type="region of interest" description="Disordered" evidence="3">
    <location>
        <begin position="542"/>
        <end position="561"/>
    </location>
</feature>
<name>A0A9W8P030_9AGAR</name>
<feature type="domain" description="BRO1" evidence="4">
    <location>
        <begin position="3"/>
        <end position="405"/>
    </location>
</feature>
<dbReference type="GO" id="GO:0005768">
    <property type="term" value="C:endosome"/>
    <property type="evidence" value="ECO:0007669"/>
    <property type="project" value="TreeGrafter"/>
</dbReference>
<dbReference type="InterPro" id="IPR025304">
    <property type="entry name" value="ALIX_V_dom"/>
</dbReference>
<dbReference type="Gene3D" id="1.20.140.50">
    <property type="entry name" value="alix/aip1 like domains"/>
    <property type="match status" value="1"/>
</dbReference>
<evidence type="ECO:0000256" key="3">
    <source>
        <dbReference type="SAM" id="MobiDB-lite"/>
    </source>
</evidence>
<sequence>MSNLLAVPFKKTYQVDVAGAARTYLSNNGDTHPDAVKADIKQWQEMRQRIANMEARANRLADLLNYHAQLTSILTKFPVDIQLEISYAPVFSPSVVPVTMRSLMFERAAVVFNLASLYSQLAASEDRSNVDGIKRAASYFQNASGALSYLRTSVLPHFSLLADEEHSPMDLSQPFVHALEYLTLAQAQECFWQKAKIDNLKNGLISKLAGATMDLYKQSLVVILEANPPIRHIFPSHWLAHIEAKQYHFEAVAQYRRSREELEKSRYGLEIAYLTQAQVAAKKGYDIARKGKVLPAILNDIQSFLEILKKELTRAERDNDLIYHQDVPAGSSLPVIPQTTVAQVIVLKELFDPSVLVPHEQMLFSGLMGWGTREAINIYNDRKKNLIQEELVNPAKESKNAAEKLLQSLNLPASLEALERPVGLPPSFLRKAEEVRLENGPAKIEAAIEDLYRLSRQNYKLLNEAMDILDQEASEDESTRESLNLPPERLPSYEANTHLLDKERRYRAILDQAATSDETVRTKWDQWERNITDLTWDEADLEASIPSSTSQLRSSDTTDTDKHARTLRSLLETLSDIFTDRENLIKRSETLSAADNITPRIVKTASGLERLAETTSEAQKEQNRMPGVHPAMFEDVSNDELAKYDKFVTWMKKLEGKQEQVVGSIRTENELFLKSRKDSELVKAREQALQSLDFSYHKYKEIIQNLEEGINFYNDLSGILLQFKDDCRQWCTERKHEIHTLSRSMQSLTVGNQTTPNKSNNSYDNDSDDNDSEVDSDIETQARRPIPSQGHGVAEASGTVRSPTMKPKIFMTDLNSSDWENPSFGRFLPGGTSRKV</sequence>
<organism evidence="5 6">
    <name type="scientific">Lentinula detonsa</name>
    <dbReference type="NCBI Taxonomy" id="2804962"/>
    <lineage>
        <taxon>Eukaryota</taxon>
        <taxon>Fungi</taxon>
        <taxon>Dikarya</taxon>
        <taxon>Basidiomycota</taxon>
        <taxon>Agaricomycotina</taxon>
        <taxon>Agaricomycetes</taxon>
        <taxon>Agaricomycetidae</taxon>
        <taxon>Agaricales</taxon>
        <taxon>Marasmiineae</taxon>
        <taxon>Omphalotaceae</taxon>
        <taxon>Lentinula</taxon>
    </lineage>
</organism>